<evidence type="ECO:0000256" key="3">
    <source>
        <dbReference type="ARBA" id="ARBA00023125"/>
    </source>
</evidence>
<dbReference type="GO" id="GO:0003700">
    <property type="term" value="F:DNA-binding transcription factor activity"/>
    <property type="evidence" value="ECO:0007669"/>
    <property type="project" value="InterPro"/>
</dbReference>
<dbReference type="GO" id="GO:0043565">
    <property type="term" value="F:sequence-specific DNA binding"/>
    <property type="evidence" value="ECO:0007669"/>
    <property type="project" value="TreeGrafter"/>
</dbReference>
<evidence type="ECO:0000313" key="7">
    <source>
        <dbReference type="Proteomes" id="UP000249794"/>
    </source>
</evidence>
<dbReference type="PANTHER" id="PTHR30537">
    <property type="entry name" value="HTH-TYPE TRANSCRIPTIONAL REGULATOR"/>
    <property type="match status" value="1"/>
</dbReference>
<dbReference type="Proteomes" id="UP000249794">
    <property type="component" value="Unassembled WGS sequence"/>
</dbReference>
<dbReference type="InterPro" id="IPR058163">
    <property type="entry name" value="LysR-type_TF_proteobact-type"/>
</dbReference>
<dbReference type="InterPro" id="IPR000847">
    <property type="entry name" value="LysR_HTH_N"/>
</dbReference>
<feature type="domain" description="HTH lysR-type" evidence="5">
    <location>
        <begin position="1"/>
        <end position="59"/>
    </location>
</feature>
<comment type="similarity">
    <text evidence="1">Belongs to the LysR transcriptional regulatory family.</text>
</comment>
<dbReference type="InterPro" id="IPR036388">
    <property type="entry name" value="WH-like_DNA-bd_sf"/>
</dbReference>
<comment type="caution">
    <text evidence="6">The sequence shown here is derived from an EMBL/GenBank/DDBJ whole genome shotgun (WGS) entry which is preliminary data.</text>
</comment>
<evidence type="ECO:0000256" key="4">
    <source>
        <dbReference type="ARBA" id="ARBA00023163"/>
    </source>
</evidence>
<evidence type="ECO:0000256" key="2">
    <source>
        <dbReference type="ARBA" id="ARBA00023015"/>
    </source>
</evidence>
<keyword evidence="4" id="KW-0804">Transcription</keyword>
<dbReference type="SUPFAM" id="SSF46785">
    <property type="entry name" value="Winged helix' DNA-binding domain"/>
    <property type="match status" value="1"/>
</dbReference>
<dbReference type="Gene3D" id="1.10.10.10">
    <property type="entry name" value="Winged helix-like DNA-binding domain superfamily/Winged helix DNA-binding domain"/>
    <property type="match status" value="1"/>
</dbReference>
<organism evidence="6 7">
    <name type="scientific">Phormidesmis priestleyi</name>
    <dbReference type="NCBI Taxonomy" id="268141"/>
    <lineage>
        <taxon>Bacteria</taxon>
        <taxon>Bacillati</taxon>
        <taxon>Cyanobacteriota</taxon>
        <taxon>Cyanophyceae</taxon>
        <taxon>Leptolyngbyales</taxon>
        <taxon>Leptolyngbyaceae</taxon>
        <taxon>Phormidesmis</taxon>
    </lineage>
</organism>
<dbReference type="FunFam" id="1.10.10.10:FF:000001">
    <property type="entry name" value="LysR family transcriptional regulator"/>
    <property type="match status" value="1"/>
</dbReference>
<dbReference type="Pfam" id="PF03466">
    <property type="entry name" value="LysR_substrate"/>
    <property type="match status" value="1"/>
</dbReference>
<dbReference type="SUPFAM" id="SSF53850">
    <property type="entry name" value="Periplasmic binding protein-like II"/>
    <property type="match status" value="1"/>
</dbReference>
<dbReference type="FunFam" id="3.40.190.290:FF:000001">
    <property type="entry name" value="Transcriptional regulator, LysR family"/>
    <property type="match status" value="1"/>
</dbReference>
<dbReference type="GO" id="GO:0006351">
    <property type="term" value="P:DNA-templated transcription"/>
    <property type="evidence" value="ECO:0007669"/>
    <property type="project" value="TreeGrafter"/>
</dbReference>
<dbReference type="PROSITE" id="PS50931">
    <property type="entry name" value="HTH_LYSR"/>
    <property type="match status" value="1"/>
</dbReference>
<evidence type="ECO:0000256" key="1">
    <source>
        <dbReference type="ARBA" id="ARBA00009437"/>
    </source>
</evidence>
<dbReference type="AlphaFoldDB" id="A0A2W4XTN7"/>
<reference evidence="6 7" key="2">
    <citation type="submission" date="2018-06" db="EMBL/GenBank/DDBJ databases">
        <title>Metagenomic assembly of (sub)arctic Cyanobacteria and their associated microbiome from non-axenic cultures.</title>
        <authorList>
            <person name="Baurain D."/>
        </authorList>
    </citation>
    <scope>NUCLEOTIDE SEQUENCE [LARGE SCALE GENOMIC DNA]</scope>
    <source>
        <strain evidence="6">ULC027bin1</strain>
    </source>
</reference>
<accession>A0A2W4XTN7</accession>
<evidence type="ECO:0000259" key="5">
    <source>
        <dbReference type="PROSITE" id="PS50931"/>
    </source>
</evidence>
<dbReference type="PANTHER" id="PTHR30537:SF5">
    <property type="entry name" value="HTH-TYPE TRANSCRIPTIONAL ACTIVATOR TTDR-RELATED"/>
    <property type="match status" value="1"/>
</dbReference>
<dbReference type="Gene3D" id="3.40.190.290">
    <property type="match status" value="1"/>
</dbReference>
<dbReference type="InterPro" id="IPR005119">
    <property type="entry name" value="LysR_subst-bd"/>
</dbReference>
<dbReference type="Pfam" id="PF00126">
    <property type="entry name" value="HTH_1"/>
    <property type="match status" value="1"/>
</dbReference>
<name>A0A2W4XTN7_9CYAN</name>
<dbReference type="CDD" id="cd08422">
    <property type="entry name" value="PBP2_CrgA_like"/>
    <property type="match status" value="1"/>
</dbReference>
<keyword evidence="2" id="KW-0805">Transcription regulation</keyword>
<evidence type="ECO:0000313" key="6">
    <source>
        <dbReference type="EMBL" id="PZO60833.1"/>
    </source>
</evidence>
<sequence>MDKLESMRAFTEVVNHGGFAAAGRQMGLSRSVVNKLVAQLEADLDVQLLQRTTRMVSPTDMGRAYYSRCVDILAEVAAADVAVSQLRDQPKGSLRINAPMSFGTLHLAEALAHFMTQYPDIQVQLTLSDRFIDLIEEGFDVTLRIAETIDETLVTKTLAPIHRVICASPSYLEKHGTPVHPNELSQHDCLKYGQIATNSQWQLKDSQGKLLNVKLRCKGYSNNGEVLKAQALAGVGITLLPTFILGEALKTGQLITILPDYRPSSLCAYLGYATNRHLSTKVRLLSAFLQDWFKQPTSWES</sequence>
<keyword evidence="3" id="KW-0238">DNA-binding</keyword>
<proteinExistence type="inferred from homology"/>
<reference evidence="7" key="1">
    <citation type="submission" date="2018-04" db="EMBL/GenBank/DDBJ databases">
        <authorList>
            <person name="Cornet L."/>
        </authorList>
    </citation>
    <scope>NUCLEOTIDE SEQUENCE [LARGE SCALE GENOMIC DNA]</scope>
</reference>
<dbReference type="InterPro" id="IPR036390">
    <property type="entry name" value="WH_DNA-bd_sf"/>
</dbReference>
<protein>
    <submittedName>
        <fullName evidence="6">LysR family transcriptional regulator</fullName>
    </submittedName>
</protein>
<gene>
    <name evidence="6" type="ORF">DCF15_01135</name>
</gene>
<dbReference type="EMBL" id="QBMP01000005">
    <property type="protein sequence ID" value="PZO60833.1"/>
    <property type="molecule type" value="Genomic_DNA"/>
</dbReference>